<evidence type="ECO:0000313" key="2">
    <source>
        <dbReference type="EMBL" id="ABY84324.1"/>
    </source>
</evidence>
<dbReference type="RefSeq" id="YP_002117691.1">
    <property type="nucleotide sequence ID" value="NC_011104.1"/>
</dbReference>
<protein>
    <submittedName>
        <fullName evidence="2">Uncharacterized protein</fullName>
    </submittedName>
</protein>
<feature type="transmembrane region" description="Helical" evidence="1">
    <location>
        <begin position="39"/>
        <end position="58"/>
    </location>
</feature>
<dbReference type="EMBL" id="EU246945">
    <property type="protein sequence ID" value="ABY84324.1"/>
    <property type="molecule type" value="Genomic_DNA"/>
</dbReference>
<sequence>MHKICTKCGFLLLNRDLVSPLLSVFMLLDAFYSFPECCYKGITGFLFPFIFGCFFPPVHKMCTS</sequence>
<feature type="transmembrane region" description="Helical" evidence="1">
    <location>
        <begin position="12"/>
        <end position="33"/>
    </location>
</feature>
<reference evidence="2 3" key="1">
    <citation type="journal article" date="2008" name="Appl. Environ. Microbiol.">
        <title>Genome sequence and characteristics of Lrm1, a prophage from industrial Lactobacillus rhamnosus strain M1.</title>
        <authorList>
            <person name="Durmaz E."/>
            <person name="Miller M.J."/>
            <person name="Azcarate-Peril M.A."/>
            <person name="Toon S.P."/>
            <person name="Klaenhammer T.R."/>
        </authorList>
    </citation>
    <scope>NUCLEOTIDE SEQUENCE [LARGE SCALE GENOMIC DNA]</scope>
    <source>
        <strain evidence="2 3">M-1</strain>
    </source>
</reference>
<keyword evidence="1" id="KW-0812">Transmembrane</keyword>
<name>B4XYR3_9CAUD</name>
<dbReference type="KEGG" id="vg:6740913"/>
<keyword evidence="1" id="KW-1133">Transmembrane helix</keyword>
<keyword evidence="1" id="KW-0472">Membrane</keyword>
<evidence type="ECO:0000256" key="1">
    <source>
        <dbReference type="SAM" id="Phobius"/>
    </source>
</evidence>
<evidence type="ECO:0000313" key="3">
    <source>
        <dbReference type="Proteomes" id="UP000201749"/>
    </source>
</evidence>
<proteinExistence type="predicted"/>
<accession>B4XYR3</accession>
<dbReference type="Proteomes" id="UP000201749">
    <property type="component" value="Segment"/>
</dbReference>
<keyword evidence="3" id="KW-1185">Reference proteome</keyword>
<organism evidence="2 3">
    <name type="scientific">Lactobacillus phage Lrm1</name>
    <dbReference type="NCBI Taxonomy" id="496874"/>
    <lineage>
        <taxon>Viruses</taxon>
        <taxon>Duplodnaviria</taxon>
        <taxon>Heunggongvirae</taxon>
        <taxon>Uroviricota</taxon>
        <taxon>Caudoviricetes</taxon>
        <taxon>Larmunavirus</taxon>
        <taxon>Larmunavirus Lrm1</taxon>
    </lineage>
</organism>
<dbReference type="GeneID" id="6740913"/>